<evidence type="ECO:0000256" key="3">
    <source>
        <dbReference type="ARBA" id="ARBA00022692"/>
    </source>
</evidence>
<feature type="transmembrane region" description="Helical" evidence="6">
    <location>
        <begin position="38"/>
        <end position="57"/>
    </location>
</feature>
<protein>
    <submittedName>
        <fullName evidence="7">DUF423 domain-containing protein</fullName>
    </submittedName>
</protein>
<keyword evidence="3 6" id="KW-0812">Transmembrane</keyword>
<evidence type="ECO:0000256" key="1">
    <source>
        <dbReference type="ARBA" id="ARBA00004141"/>
    </source>
</evidence>
<comment type="subcellular location">
    <subcellularLocation>
        <location evidence="1">Membrane</location>
        <topology evidence="1">Multi-pass membrane protein</topology>
    </subcellularLocation>
</comment>
<comment type="similarity">
    <text evidence="2">Belongs to the UPF0382 family.</text>
</comment>
<keyword evidence="4 6" id="KW-1133">Transmembrane helix</keyword>
<dbReference type="EMBL" id="JAGSPN010000005">
    <property type="protein sequence ID" value="MBR7782199.1"/>
    <property type="molecule type" value="Genomic_DNA"/>
</dbReference>
<dbReference type="InterPro" id="IPR006696">
    <property type="entry name" value="DUF423"/>
</dbReference>
<sequence length="122" mass="13165">MLIAGALAMLIAVATGAFGAHALKKMLDAEMLAIWQTAVHYQMVHALGLMGIGILQIQKPDWHLAMPALLMLTGILIFSGSLYLLALSGVRWLGAVTPFGGVAFLLAWGWLAQLVWRQRNAV</sequence>
<keyword evidence="8" id="KW-1185">Reference proteome</keyword>
<evidence type="ECO:0000313" key="7">
    <source>
        <dbReference type="EMBL" id="MBR7782199.1"/>
    </source>
</evidence>
<accession>A0A941I6U3</accession>
<feature type="transmembrane region" description="Helical" evidence="6">
    <location>
        <begin position="64"/>
        <end position="86"/>
    </location>
</feature>
<comment type="caution">
    <text evidence="7">The sequence shown here is derived from an EMBL/GenBank/DDBJ whole genome shotgun (WGS) entry which is preliminary data.</text>
</comment>
<dbReference type="Pfam" id="PF04241">
    <property type="entry name" value="DUF423"/>
    <property type="match status" value="1"/>
</dbReference>
<feature type="transmembrane region" description="Helical" evidence="6">
    <location>
        <begin position="92"/>
        <end position="116"/>
    </location>
</feature>
<evidence type="ECO:0000256" key="6">
    <source>
        <dbReference type="SAM" id="Phobius"/>
    </source>
</evidence>
<evidence type="ECO:0000256" key="5">
    <source>
        <dbReference type="ARBA" id="ARBA00023136"/>
    </source>
</evidence>
<gene>
    <name evidence="7" type="ORF">KDM89_08605</name>
</gene>
<dbReference type="PANTHER" id="PTHR43461:SF1">
    <property type="entry name" value="TRANSMEMBRANE PROTEIN 256"/>
    <property type="match status" value="1"/>
</dbReference>
<dbReference type="PANTHER" id="PTHR43461">
    <property type="entry name" value="TRANSMEMBRANE PROTEIN 256"/>
    <property type="match status" value="1"/>
</dbReference>
<dbReference type="Proteomes" id="UP000680067">
    <property type="component" value="Unassembled WGS sequence"/>
</dbReference>
<keyword evidence="5 6" id="KW-0472">Membrane</keyword>
<proteinExistence type="inferred from homology"/>
<evidence type="ECO:0000313" key="8">
    <source>
        <dbReference type="Proteomes" id="UP000680067"/>
    </source>
</evidence>
<organism evidence="7 8">
    <name type="scientific">Undibacterium luofuense</name>
    <dbReference type="NCBI Taxonomy" id="2828733"/>
    <lineage>
        <taxon>Bacteria</taxon>
        <taxon>Pseudomonadati</taxon>
        <taxon>Pseudomonadota</taxon>
        <taxon>Betaproteobacteria</taxon>
        <taxon>Burkholderiales</taxon>
        <taxon>Oxalobacteraceae</taxon>
        <taxon>Undibacterium</taxon>
    </lineage>
</organism>
<evidence type="ECO:0000256" key="2">
    <source>
        <dbReference type="ARBA" id="ARBA00009694"/>
    </source>
</evidence>
<name>A0A941I6U3_9BURK</name>
<reference evidence="7" key="1">
    <citation type="submission" date="2021-04" db="EMBL/GenBank/DDBJ databases">
        <title>novel species isolated from subtropical streams in China.</title>
        <authorList>
            <person name="Lu H."/>
        </authorList>
    </citation>
    <scope>NUCLEOTIDE SEQUENCE</scope>
    <source>
        <strain evidence="7">LFS511W</strain>
    </source>
</reference>
<evidence type="ECO:0000256" key="4">
    <source>
        <dbReference type="ARBA" id="ARBA00022989"/>
    </source>
</evidence>
<dbReference type="AlphaFoldDB" id="A0A941I6U3"/>
<dbReference type="GO" id="GO:0005886">
    <property type="term" value="C:plasma membrane"/>
    <property type="evidence" value="ECO:0007669"/>
    <property type="project" value="TreeGrafter"/>
</dbReference>